<proteinExistence type="predicted"/>
<dbReference type="Proteomes" id="UP001152795">
    <property type="component" value="Unassembled WGS sequence"/>
</dbReference>
<comment type="caution">
    <text evidence="1">The sequence shown here is derived from an EMBL/GenBank/DDBJ whole genome shotgun (WGS) entry which is preliminary data.</text>
</comment>
<dbReference type="OrthoDB" id="6015774at2759"/>
<gene>
    <name evidence="1" type="ORF">PACLA_8A088351</name>
</gene>
<reference evidence="1" key="1">
    <citation type="submission" date="2020-04" db="EMBL/GenBank/DDBJ databases">
        <authorList>
            <person name="Alioto T."/>
            <person name="Alioto T."/>
            <person name="Gomez Garrido J."/>
        </authorList>
    </citation>
    <scope>NUCLEOTIDE SEQUENCE</scope>
    <source>
        <strain evidence="1">A484AB</strain>
    </source>
</reference>
<feature type="non-terminal residue" evidence="1">
    <location>
        <position position="1"/>
    </location>
</feature>
<keyword evidence="2" id="KW-1185">Reference proteome</keyword>
<evidence type="ECO:0000313" key="2">
    <source>
        <dbReference type="Proteomes" id="UP001152795"/>
    </source>
</evidence>
<evidence type="ECO:0000313" key="1">
    <source>
        <dbReference type="EMBL" id="CAB4018620.1"/>
    </source>
</evidence>
<accession>A0A6S7IPD8</accession>
<protein>
    <submittedName>
        <fullName evidence="1">Uncharacterized protein</fullName>
    </submittedName>
</protein>
<organism evidence="1 2">
    <name type="scientific">Paramuricea clavata</name>
    <name type="common">Red gorgonian</name>
    <name type="synonym">Violescent sea-whip</name>
    <dbReference type="NCBI Taxonomy" id="317549"/>
    <lineage>
        <taxon>Eukaryota</taxon>
        <taxon>Metazoa</taxon>
        <taxon>Cnidaria</taxon>
        <taxon>Anthozoa</taxon>
        <taxon>Octocorallia</taxon>
        <taxon>Malacalcyonacea</taxon>
        <taxon>Plexauridae</taxon>
        <taxon>Paramuricea</taxon>
    </lineage>
</organism>
<sequence>MDVHVAFGLFFILDLFSHGISAPVFNNYYDNTPNEGYQVSDDITDSYERYPRNALPNPNFWHQYRWFTRSLIPSRPRQASRRHYHLFHLTSKHPNA</sequence>
<dbReference type="AlphaFoldDB" id="A0A6S7IPD8"/>
<name>A0A6S7IPD8_PARCT</name>
<dbReference type="EMBL" id="CACRXK020010089">
    <property type="protein sequence ID" value="CAB4018620.1"/>
    <property type="molecule type" value="Genomic_DNA"/>
</dbReference>